<proteinExistence type="predicted"/>
<dbReference type="InterPro" id="IPR003516">
    <property type="entry name" value="FANCA"/>
</dbReference>
<name>A0A1B6CB68_9HEMI</name>
<dbReference type="GO" id="GO:0043240">
    <property type="term" value="C:Fanconi anaemia nuclear complex"/>
    <property type="evidence" value="ECO:0007669"/>
    <property type="project" value="InterPro"/>
</dbReference>
<dbReference type="GO" id="GO:0036297">
    <property type="term" value="P:interstrand cross-link repair"/>
    <property type="evidence" value="ECO:0007669"/>
    <property type="project" value="InterPro"/>
</dbReference>
<sequence>MDVLRELNNLLNHEDLHDDNFFEKTLDYLLQRFINFKDLDIIKIIEWVKLQDKAIPLELVWVFQKTNFLHFSTYICQNPRIISAIGTSFRYLIWGDRIGNKERHAIVVKDLLAELVNFENYSQRCNYKLCQQLLHYVVKQVIDKIKEDENVHSPLNYLDGLFHTSNVVGSKLRSFCILHLRMLIQQDQDVVSLTDAVQYQAKSYTSNKISSVFRNFFRQIFQFISLDDTIAEYQRIVEMQLFNWKWFLVSISIMIFTRPESASVMRKVIENWLNTACITENSCLLSIALLSARQCCAENSDLFGSYSSWFGGIQIQSSLGFNFFMQNLSHLVPLEPALYLKIHINKVPTPPSHCLSTLSDYVTLAKTRLDDLNETTDYMGLFNEYVSTEQEGREEDISKVVQYYAEHGEILKTVLEASVFRRQFYEKVFLPELLKVSESSDFARGKLIRKLHSIGKIPVNLFKQWIEIN</sequence>
<dbReference type="AlphaFoldDB" id="A0A1B6CB68"/>
<feature type="domain" description="Fanconi anaemia group A protein N-terminal" evidence="1">
    <location>
        <begin position="51"/>
        <end position="373"/>
    </location>
</feature>
<accession>A0A1B6CB68</accession>
<dbReference type="PANTHER" id="PTHR12047">
    <property type="entry name" value="FANCONI ANEMIA GROUP A PROTEIN"/>
    <property type="match status" value="1"/>
</dbReference>
<dbReference type="PANTHER" id="PTHR12047:SF2">
    <property type="entry name" value="FANCONI ANEMIA GROUP A PROTEIN"/>
    <property type="match status" value="1"/>
</dbReference>
<dbReference type="Pfam" id="PF24781">
    <property type="entry name" value="FANCA_helical"/>
    <property type="match status" value="1"/>
</dbReference>
<dbReference type="EMBL" id="GEDC01007063">
    <property type="protein sequence ID" value="JAS30235.1"/>
    <property type="molecule type" value="Transcribed_RNA"/>
</dbReference>
<reference evidence="3" key="1">
    <citation type="submission" date="2015-12" db="EMBL/GenBank/DDBJ databases">
        <title>De novo transcriptome assembly of four potential Pierce s Disease insect vectors from Arizona vineyards.</title>
        <authorList>
            <person name="Tassone E.E."/>
        </authorList>
    </citation>
    <scope>NUCLEOTIDE SEQUENCE</scope>
</reference>
<dbReference type="InterPro" id="IPR055386">
    <property type="entry name" value="FANCA_helical"/>
</dbReference>
<gene>
    <name evidence="4" type="ORF">g.11364</name>
    <name evidence="3" type="ORF">g.11365</name>
</gene>
<organism evidence="3">
    <name type="scientific">Clastoptera arizonana</name>
    <name type="common">Arizona spittle bug</name>
    <dbReference type="NCBI Taxonomy" id="38151"/>
    <lineage>
        <taxon>Eukaryota</taxon>
        <taxon>Metazoa</taxon>
        <taxon>Ecdysozoa</taxon>
        <taxon>Arthropoda</taxon>
        <taxon>Hexapoda</taxon>
        <taxon>Insecta</taxon>
        <taxon>Pterygota</taxon>
        <taxon>Neoptera</taxon>
        <taxon>Paraneoptera</taxon>
        <taxon>Hemiptera</taxon>
        <taxon>Auchenorrhyncha</taxon>
        <taxon>Cercopoidea</taxon>
        <taxon>Clastopteridae</taxon>
        <taxon>Clastoptera</taxon>
    </lineage>
</organism>
<dbReference type="EMBL" id="GEDC01026576">
    <property type="protein sequence ID" value="JAS10722.1"/>
    <property type="molecule type" value="Transcribed_RNA"/>
</dbReference>
<evidence type="ECO:0000259" key="2">
    <source>
        <dbReference type="Pfam" id="PF24781"/>
    </source>
</evidence>
<evidence type="ECO:0000313" key="3">
    <source>
        <dbReference type="EMBL" id="JAS10722.1"/>
    </source>
</evidence>
<protein>
    <submittedName>
        <fullName evidence="3">Uncharacterized protein</fullName>
    </submittedName>
</protein>
<evidence type="ECO:0000313" key="4">
    <source>
        <dbReference type="EMBL" id="JAS30235.1"/>
    </source>
</evidence>
<dbReference type="Pfam" id="PF15865">
    <property type="entry name" value="Fanconi_A_N"/>
    <property type="match status" value="1"/>
</dbReference>
<feature type="domain" description="Fanconi anaemia group A protein helical" evidence="2">
    <location>
        <begin position="394"/>
        <end position="466"/>
    </location>
</feature>
<dbReference type="InterPro" id="IPR031729">
    <property type="entry name" value="Fanconi_A_N"/>
</dbReference>
<evidence type="ECO:0000259" key="1">
    <source>
        <dbReference type="Pfam" id="PF15865"/>
    </source>
</evidence>